<dbReference type="AlphaFoldDB" id="A0A158QSZ9"/>
<dbReference type="EMBL" id="UXSR01000242">
    <property type="protein sequence ID" value="VDD75761.1"/>
    <property type="molecule type" value="Genomic_DNA"/>
</dbReference>
<dbReference type="PANTHER" id="PTHR10241:SF25">
    <property type="entry name" value="TOMOSYN, ISOFORM C"/>
    <property type="match status" value="1"/>
</dbReference>
<dbReference type="GO" id="GO:0005096">
    <property type="term" value="F:GTPase activator activity"/>
    <property type="evidence" value="ECO:0007669"/>
    <property type="project" value="TreeGrafter"/>
</dbReference>
<dbReference type="GO" id="GO:0006887">
    <property type="term" value="P:exocytosis"/>
    <property type="evidence" value="ECO:0007669"/>
    <property type="project" value="TreeGrafter"/>
</dbReference>
<gene>
    <name evidence="1" type="ORF">MCOS_LOCUS1764</name>
</gene>
<dbReference type="PANTHER" id="PTHR10241">
    <property type="entry name" value="LETHAL 2 GIANT LARVAE PROTEIN"/>
    <property type="match status" value="1"/>
</dbReference>
<evidence type="ECO:0000313" key="1">
    <source>
        <dbReference type="EMBL" id="VDD75761.1"/>
    </source>
</evidence>
<dbReference type="GO" id="GO:0005886">
    <property type="term" value="C:plasma membrane"/>
    <property type="evidence" value="ECO:0007669"/>
    <property type="project" value="TreeGrafter"/>
</dbReference>
<accession>A0A158QSZ9</accession>
<protein>
    <submittedName>
        <fullName evidence="1">Uncharacterized protein</fullName>
    </submittedName>
</protein>
<dbReference type="GO" id="GO:0045159">
    <property type="term" value="F:myosin II binding"/>
    <property type="evidence" value="ECO:0007669"/>
    <property type="project" value="TreeGrafter"/>
</dbReference>
<dbReference type="GO" id="GO:0006893">
    <property type="term" value="P:Golgi to plasma membrane transport"/>
    <property type="evidence" value="ECO:0007669"/>
    <property type="project" value="TreeGrafter"/>
</dbReference>
<dbReference type="OrthoDB" id="19944at2759"/>
<sequence>MTSKSKKFLKVIDGLRAWNLAATISVLKSDHFHLGTVAEYGFPFQPTCMTFDPVQRILAIGTRRGCIKLFGRPGVEFHLEHPSPAEVLQLIFLVNEGESGVSARYCYHFRYRVSSFRDYVVYFRLTCGYLAVSSSWLGVGSEQGNVHFVNVQQFTTSGYVINWNKAINLYVFFNKISLSTQNNTQGSVRPQTHHLYIFNMDIGNQLFTIYDHPCIKA</sequence>
<organism evidence="1 2">
    <name type="scientific">Mesocestoides corti</name>
    <name type="common">Flatworm</name>
    <dbReference type="NCBI Taxonomy" id="53468"/>
    <lineage>
        <taxon>Eukaryota</taxon>
        <taxon>Metazoa</taxon>
        <taxon>Spiralia</taxon>
        <taxon>Lophotrochozoa</taxon>
        <taxon>Platyhelminthes</taxon>
        <taxon>Cestoda</taxon>
        <taxon>Eucestoda</taxon>
        <taxon>Cyclophyllidea</taxon>
        <taxon>Mesocestoididae</taxon>
        <taxon>Mesocestoides</taxon>
    </lineage>
</organism>
<keyword evidence="2" id="KW-1185">Reference proteome</keyword>
<name>A0A158QSZ9_MESCO</name>
<dbReference type="GO" id="GO:0019905">
    <property type="term" value="F:syntaxin binding"/>
    <property type="evidence" value="ECO:0007669"/>
    <property type="project" value="TreeGrafter"/>
</dbReference>
<dbReference type="SUPFAM" id="SSF50978">
    <property type="entry name" value="WD40 repeat-like"/>
    <property type="match status" value="1"/>
</dbReference>
<dbReference type="STRING" id="53468.A0A158QSZ9"/>
<dbReference type="Proteomes" id="UP000267029">
    <property type="component" value="Unassembled WGS sequence"/>
</dbReference>
<reference evidence="1 2" key="1">
    <citation type="submission" date="2018-10" db="EMBL/GenBank/DDBJ databases">
        <authorList>
            <consortium name="Pathogen Informatics"/>
        </authorList>
    </citation>
    <scope>NUCLEOTIDE SEQUENCE [LARGE SCALE GENOMIC DNA]</scope>
</reference>
<dbReference type="InterPro" id="IPR036322">
    <property type="entry name" value="WD40_repeat_dom_sf"/>
</dbReference>
<evidence type="ECO:0000313" key="2">
    <source>
        <dbReference type="Proteomes" id="UP000267029"/>
    </source>
</evidence>
<proteinExistence type="predicted"/>
<dbReference type="GO" id="GO:0031201">
    <property type="term" value="C:SNARE complex"/>
    <property type="evidence" value="ECO:0007669"/>
    <property type="project" value="TreeGrafter"/>
</dbReference>